<reference evidence="1 2" key="1">
    <citation type="submission" date="2019-12" db="EMBL/GenBank/DDBJ databases">
        <title>Genome sequencing and assembly of endphytes of Porphyra tenera.</title>
        <authorList>
            <person name="Park J.M."/>
            <person name="Shin R."/>
            <person name="Jo S.H."/>
        </authorList>
    </citation>
    <scope>NUCLEOTIDE SEQUENCE [LARGE SCALE GENOMIC DNA]</scope>
    <source>
        <strain evidence="1 2">GPM4</strain>
    </source>
</reference>
<evidence type="ECO:0000313" key="2">
    <source>
        <dbReference type="Proteomes" id="UP000464524"/>
    </source>
</evidence>
<dbReference type="EMBL" id="CP047656">
    <property type="protein sequence ID" value="QHJ10867.1"/>
    <property type="molecule type" value="Genomic_DNA"/>
</dbReference>
<keyword evidence="2" id="KW-1185">Reference proteome</keyword>
<protein>
    <recommendedName>
        <fullName evidence="3">Peptidase M61 catalytic domain-containing protein</fullName>
    </recommendedName>
</protein>
<name>A0A857JIT5_9ALTE</name>
<evidence type="ECO:0000313" key="1">
    <source>
        <dbReference type="EMBL" id="QHJ10867.1"/>
    </source>
</evidence>
<sequence length="330" mass="37370">MPTLCTLAYVIRARGAGETRAGAPTPSLTIRTSVSRALWLIITTVFSLNSHAEVLPVDNQAARVHKVESRIKRINAGEFDQFEIHGFKRFSAPDKAKLTQWVKVGVNATRDTLGVYPSRLIFHLVPKKSNQPVPWAYTRRDNPQRIYLHVDSRFGQDKFINDWTIYHEISHLAIPYLGARYAWLAEGFASFMQYQVMAKAGLLAGTIEQNYAKKIAPHLKWFNSDLSPASIARRLMSNKQYPAAYWGSAYFFILADNILQEQHDTRLTTLISQYQFCCNDPHASAEQLMSDLDGLLGASVFTPLLKSFESSAARQLYPEDFPSQHSLTRK</sequence>
<dbReference type="KEGG" id="pmes:FX988_01089"/>
<proteinExistence type="predicted"/>
<gene>
    <name evidence="1" type="ORF">FX988_01089</name>
</gene>
<dbReference type="Proteomes" id="UP000464524">
    <property type="component" value="Chromosome"/>
</dbReference>
<organism evidence="1 2">
    <name type="scientific">Paraglaciecola mesophila</name>
    <dbReference type="NCBI Taxonomy" id="197222"/>
    <lineage>
        <taxon>Bacteria</taxon>
        <taxon>Pseudomonadati</taxon>
        <taxon>Pseudomonadota</taxon>
        <taxon>Gammaproteobacteria</taxon>
        <taxon>Alteromonadales</taxon>
        <taxon>Alteromonadaceae</taxon>
        <taxon>Paraglaciecola</taxon>
    </lineage>
</organism>
<accession>A0A857JIT5</accession>
<dbReference type="AlphaFoldDB" id="A0A857JIT5"/>
<evidence type="ECO:0008006" key="3">
    <source>
        <dbReference type="Google" id="ProtNLM"/>
    </source>
</evidence>